<comment type="caution">
    <text evidence="3">The sequence shown here is derived from an EMBL/GenBank/DDBJ whole genome shotgun (WGS) entry which is preliminary data.</text>
</comment>
<dbReference type="PANTHER" id="PTHR15977">
    <property type="entry name" value="CILIA- AND FLAGELLA-ASSOCIATED PROTEIN 46"/>
    <property type="match status" value="1"/>
</dbReference>
<dbReference type="OrthoDB" id="68437at2759"/>
<dbReference type="EMBL" id="REGN01001296">
    <property type="protein sequence ID" value="RNA35697.1"/>
    <property type="molecule type" value="Genomic_DNA"/>
</dbReference>
<feature type="non-terminal residue" evidence="3">
    <location>
        <position position="335"/>
    </location>
</feature>
<keyword evidence="3" id="KW-0966">Cell projection</keyword>
<evidence type="ECO:0000256" key="1">
    <source>
        <dbReference type="SAM" id="Coils"/>
    </source>
</evidence>
<organism evidence="3 4">
    <name type="scientific">Brachionus plicatilis</name>
    <name type="common">Marine rotifer</name>
    <name type="synonym">Brachionus muelleri</name>
    <dbReference type="NCBI Taxonomy" id="10195"/>
    <lineage>
        <taxon>Eukaryota</taxon>
        <taxon>Metazoa</taxon>
        <taxon>Spiralia</taxon>
        <taxon>Gnathifera</taxon>
        <taxon>Rotifera</taxon>
        <taxon>Eurotatoria</taxon>
        <taxon>Monogononta</taxon>
        <taxon>Pseudotrocha</taxon>
        <taxon>Ploima</taxon>
        <taxon>Brachionidae</taxon>
        <taxon>Brachionus</taxon>
    </lineage>
</organism>
<dbReference type="AlphaFoldDB" id="A0A3M7SJA4"/>
<evidence type="ECO:0000313" key="4">
    <source>
        <dbReference type="Proteomes" id="UP000276133"/>
    </source>
</evidence>
<sequence>MSNSAGQTKAAVLKVKTDPFELNYLLQQWKEWKANLQSFNLKIEFQLNNELIKKQNNSSQLSQNPNEFIKYYLDLSSARYDEMLQTMQDLENKFEFLINSTEIYLKSVSDFVQKYFAANQAEQLMSSKTNSNIKPSEKLIILADMSLLEFPLESLKVFYDNQSISSISRDFSLQFFSTRFFQPKETVEPINKDEKKKDKPPKQTIAPPSNLEPLAEHVTTIDPLRVKYLIDVFNEASPGLPSEMTPIVSFKKMTQQFSHVCSKWTGLTGLDHSPSLGECESYLIDSSCLLFNGTERFLSYFSSNKVASLNLNECKLIIANDLTQTGRSFGRIGKD</sequence>
<accession>A0A3M7SJA4</accession>
<feature type="region of interest" description="Disordered" evidence="2">
    <location>
        <begin position="187"/>
        <end position="209"/>
    </location>
</feature>
<evidence type="ECO:0000313" key="3">
    <source>
        <dbReference type="EMBL" id="RNA35697.1"/>
    </source>
</evidence>
<dbReference type="STRING" id="10195.A0A3M7SJA4"/>
<protein>
    <submittedName>
        <fullName evidence="3">Cilia-and flagella-associated 46</fullName>
    </submittedName>
</protein>
<keyword evidence="3" id="KW-0969">Cilium</keyword>
<dbReference type="GO" id="GO:0060294">
    <property type="term" value="P:cilium movement involved in cell motility"/>
    <property type="evidence" value="ECO:0007669"/>
    <property type="project" value="InterPro"/>
</dbReference>
<keyword evidence="1" id="KW-0175">Coiled coil</keyword>
<proteinExistence type="predicted"/>
<feature type="coiled-coil region" evidence="1">
    <location>
        <begin position="73"/>
        <end position="100"/>
    </location>
</feature>
<feature type="compositionally biased region" description="Basic and acidic residues" evidence="2">
    <location>
        <begin position="187"/>
        <end position="201"/>
    </location>
</feature>
<dbReference type="Proteomes" id="UP000276133">
    <property type="component" value="Unassembled WGS sequence"/>
</dbReference>
<evidence type="ECO:0000256" key="2">
    <source>
        <dbReference type="SAM" id="MobiDB-lite"/>
    </source>
</evidence>
<dbReference type="InterPro" id="IPR039586">
    <property type="entry name" value="CFAP46"/>
</dbReference>
<gene>
    <name evidence="3" type="ORF">BpHYR1_003361</name>
</gene>
<reference evidence="3 4" key="1">
    <citation type="journal article" date="2018" name="Sci. Rep.">
        <title>Genomic signatures of local adaptation to the degree of environmental predictability in rotifers.</title>
        <authorList>
            <person name="Franch-Gras L."/>
            <person name="Hahn C."/>
            <person name="Garcia-Roger E.M."/>
            <person name="Carmona M.J."/>
            <person name="Serra M."/>
            <person name="Gomez A."/>
        </authorList>
    </citation>
    <scope>NUCLEOTIDE SEQUENCE [LARGE SCALE GENOMIC DNA]</scope>
    <source>
        <strain evidence="3">HYR1</strain>
    </source>
</reference>
<keyword evidence="3" id="KW-0282">Flagellum</keyword>
<keyword evidence="4" id="KW-1185">Reference proteome</keyword>
<dbReference type="PANTHER" id="PTHR15977:SF15">
    <property type="entry name" value="CILIA- AND FLAGELLA-ASSOCIATED PROTEIN 46"/>
    <property type="match status" value="1"/>
</dbReference>
<name>A0A3M7SJA4_BRAPC</name>
<dbReference type="GO" id="GO:0035082">
    <property type="term" value="P:axoneme assembly"/>
    <property type="evidence" value="ECO:0007669"/>
    <property type="project" value="InterPro"/>
</dbReference>